<dbReference type="AlphaFoldDB" id="A0A9Q0UBI8"/>
<reference evidence="2" key="2">
    <citation type="journal article" date="2023" name="Int. J. Mol. Sci.">
        <title>De Novo Assembly and Annotation of 11 Diverse Shrub Willow (Salix) Genomes Reveals Novel Gene Organization in Sex-Linked Regions.</title>
        <authorList>
            <person name="Hyden B."/>
            <person name="Feng K."/>
            <person name="Yates T.B."/>
            <person name="Jawdy S."/>
            <person name="Cereghino C."/>
            <person name="Smart L.B."/>
            <person name="Muchero W."/>
        </authorList>
    </citation>
    <scope>NUCLEOTIDE SEQUENCE</scope>
    <source>
        <tissue evidence="2">Shoot tip</tissue>
    </source>
</reference>
<reference evidence="2" key="1">
    <citation type="submission" date="2022-11" db="EMBL/GenBank/DDBJ databases">
        <authorList>
            <person name="Hyden B.L."/>
            <person name="Feng K."/>
            <person name="Yates T."/>
            <person name="Jawdy S."/>
            <person name="Smart L.B."/>
            <person name="Muchero W."/>
        </authorList>
    </citation>
    <scope>NUCLEOTIDE SEQUENCE</scope>
    <source>
        <tissue evidence="2">Shoot tip</tissue>
    </source>
</reference>
<organism evidence="2 3">
    <name type="scientific">Salix purpurea</name>
    <name type="common">Purple osier willow</name>
    <dbReference type="NCBI Taxonomy" id="77065"/>
    <lineage>
        <taxon>Eukaryota</taxon>
        <taxon>Viridiplantae</taxon>
        <taxon>Streptophyta</taxon>
        <taxon>Embryophyta</taxon>
        <taxon>Tracheophyta</taxon>
        <taxon>Spermatophyta</taxon>
        <taxon>Magnoliopsida</taxon>
        <taxon>eudicotyledons</taxon>
        <taxon>Gunneridae</taxon>
        <taxon>Pentapetalae</taxon>
        <taxon>rosids</taxon>
        <taxon>fabids</taxon>
        <taxon>Malpighiales</taxon>
        <taxon>Salicaceae</taxon>
        <taxon>Saliceae</taxon>
        <taxon>Salix</taxon>
    </lineage>
</organism>
<keyword evidence="3" id="KW-1185">Reference proteome</keyword>
<dbReference type="EMBL" id="JAPFFK010000013">
    <property type="protein sequence ID" value="KAJ6726917.1"/>
    <property type="molecule type" value="Genomic_DNA"/>
</dbReference>
<proteinExistence type="predicted"/>
<sequence length="101" mass="11207">MELACSVMPARSCDEAAAGNISITTGKAIMIHQEDVPGLVVTLKWLFLIAALVVTLAAAIYFGYEGLIWLSGWMDGVEEQRDRRWMCAWTQPIILSIHIDL</sequence>
<gene>
    <name evidence="2" type="ORF">OIU79_004948</name>
</gene>
<comment type="caution">
    <text evidence="2">The sequence shown here is derived from an EMBL/GenBank/DDBJ whole genome shotgun (WGS) entry which is preliminary data.</text>
</comment>
<accession>A0A9Q0UBI8</accession>
<evidence type="ECO:0000256" key="1">
    <source>
        <dbReference type="SAM" id="Phobius"/>
    </source>
</evidence>
<feature type="transmembrane region" description="Helical" evidence="1">
    <location>
        <begin position="45"/>
        <end position="64"/>
    </location>
</feature>
<keyword evidence="1" id="KW-0812">Transmembrane</keyword>
<protein>
    <submittedName>
        <fullName evidence="2">Uncharacterized protein</fullName>
    </submittedName>
</protein>
<evidence type="ECO:0000313" key="2">
    <source>
        <dbReference type="EMBL" id="KAJ6726917.1"/>
    </source>
</evidence>
<dbReference type="Proteomes" id="UP001151532">
    <property type="component" value="Chromosome 8"/>
</dbReference>
<keyword evidence="1" id="KW-1133">Transmembrane helix</keyword>
<name>A0A9Q0UBI8_SALPP</name>
<keyword evidence="1" id="KW-0472">Membrane</keyword>
<evidence type="ECO:0000313" key="3">
    <source>
        <dbReference type="Proteomes" id="UP001151532"/>
    </source>
</evidence>